<dbReference type="PIRSF" id="PIRSF035170">
    <property type="entry name" value="HD_phosphohydro"/>
    <property type="match status" value="1"/>
</dbReference>
<evidence type="ECO:0000313" key="2">
    <source>
        <dbReference type="Proteomes" id="UP001210925"/>
    </source>
</evidence>
<organism evidence="1 2">
    <name type="scientific">Boothiomyces macroporosus</name>
    <dbReference type="NCBI Taxonomy" id="261099"/>
    <lineage>
        <taxon>Eukaryota</taxon>
        <taxon>Fungi</taxon>
        <taxon>Fungi incertae sedis</taxon>
        <taxon>Chytridiomycota</taxon>
        <taxon>Chytridiomycota incertae sedis</taxon>
        <taxon>Chytridiomycetes</taxon>
        <taxon>Rhizophydiales</taxon>
        <taxon>Terramycetaceae</taxon>
        <taxon>Boothiomyces</taxon>
    </lineage>
</organism>
<evidence type="ECO:0008006" key="3">
    <source>
        <dbReference type="Google" id="ProtNLM"/>
    </source>
</evidence>
<name>A0AAD5UDG7_9FUNG</name>
<protein>
    <recommendedName>
        <fullName evidence="3">HD domain-containing protein</fullName>
    </recommendedName>
</protein>
<dbReference type="Proteomes" id="UP001210925">
    <property type="component" value="Unassembled WGS sequence"/>
</dbReference>
<keyword evidence="2" id="KW-1185">Reference proteome</keyword>
<dbReference type="PANTHER" id="PTHR21174:SF0">
    <property type="entry name" value="HD PHOSPHOHYDROLASE FAMILY PROTEIN-RELATED"/>
    <property type="match status" value="1"/>
</dbReference>
<sequence>MDIFTQYWKEYIGSENYKSVIEQYSEPQRYYHTTSHLFRLLELFNKHKSKFSNARAVFLAVVFHDVVYDPQSKDNELNSARLLKEWIGTDQDCTIAEQYILATIKHSLINDDQDLKYFLDFDLEVLSWDYEKYWNDYALQIRKEYSRYSDSDYITGRTAVMSNFLKRERIYFSGIFDEAKARENIQKELVSLQ</sequence>
<accession>A0AAD5UDG7</accession>
<dbReference type="AlphaFoldDB" id="A0AAD5UDG7"/>
<dbReference type="PANTHER" id="PTHR21174">
    <property type="match status" value="1"/>
</dbReference>
<dbReference type="InterPro" id="IPR009218">
    <property type="entry name" value="HD_phosphohydro"/>
</dbReference>
<comment type="caution">
    <text evidence="1">The sequence shown here is derived from an EMBL/GenBank/DDBJ whole genome shotgun (WGS) entry which is preliminary data.</text>
</comment>
<reference evidence="1" key="1">
    <citation type="submission" date="2020-05" db="EMBL/GenBank/DDBJ databases">
        <title>Phylogenomic resolution of chytrid fungi.</title>
        <authorList>
            <person name="Stajich J.E."/>
            <person name="Amses K."/>
            <person name="Simmons R."/>
            <person name="Seto K."/>
            <person name="Myers J."/>
            <person name="Bonds A."/>
            <person name="Quandt C.A."/>
            <person name="Barry K."/>
            <person name="Liu P."/>
            <person name="Grigoriev I."/>
            <person name="Longcore J.E."/>
            <person name="James T.Y."/>
        </authorList>
    </citation>
    <scope>NUCLEOTIDE SEQUENCE</scope>
    <source>
        <strain evidence="1">PLAUS21</strain>
    </source>
</reference>
<evidence type="ECO:0000313" key="1">
    <source>
        <dbReference type="EMBL" id="KAJ3251960.1"/>
    </source>
</evidence>
<dbReference type="EMBL" id="JADGKB010000160">
    <property type="protein sequence ID" value="KAJ3251960.1"/>
    <property type="molecule type" value="Genomic_DNA"/>
</dbReference>
<dbReference type="SUPFAM" id="SSF109604">
    <property type="entry name" value="HD-domain/PDEase-like"/>
    <property type="match status" value="1"/>
</dbReference>
<gene>
    <name evidence="1" type="ORF">HK103_001987</name>
</gene>
<proteinExistence type="predicted"/>